<dbReference type="EMBL" id="AOGT01002759">
    <property type="protein sequence ID" value="EMG45290.1"/>
    <property type="molecule type" value="Genomic_DNA"/>
</dbReference>
<evidence type="ECO:0000313" key="2">
    <source>
        <dbReference type="Proteomes" id="UP000011777"/>
    </source>
</evidence>
<dbReference type="STRING" id="1245528.M3JR89"/>
<proteinExistence type="predicted"/>
<gene>
    <name evidence="1" type="ORF">G210_5079</name>
</gene>
<dbReference type="AlphaFoldDB" id="M3JR89"/>
<comment type="caution">
    <text evidence="1">The sequence shown here is derived from an EMBL/GenBank/DDBJ whole genome shotgun (WGS) entry which is preliminary data.</text>
</comment>
<reference evidence="1 2" key="1">
    <citation type="submission" date="2013-02" db="EMBL/GenBank/DDBJ databases">
        <title>Genome sequence of Candida maltosa Xu316, a potential industrial strain for xylitol and ethanol production.</title>
        <authorList>
            <person name="Yu J."/>
            <person name="Wang Q."/>
            <person name="Geng X."/>
            <person name="Bao W."/>
            <person name="He P."/>
            <person name="Cai J."/>
        </authorList>
    </citation>
    <scope>NUCLEOTIDE SEQUENCE [LARGE SCALE GENOMIC DNA]</scope>
    <source>
        <strain evidence="2">Xu316</strain>
    </source>
</reference>
<sequence>MAQVIGLHNEATYQSKPIAEAHRMRKVYFMLMVTERFVCIDDLIPVVLENSVKEFSLDDEEYSVLIEGFKQLVRVFAIPSKAIFDMFIQLNDASSMPPGAS</sequence>
<accession>M3JR89</accession>
<keyword evidence="2" id="KW-1185">Reference proteome</keyword>
<dbReference type="OrthoDB" id="2740448at2759"/>
<protein>
    <submittedName>
        <fullName evidence="1">Putative sucrose utilization protein SUC1</fullName>
    </submittedName>
</protein>
<organism evidence="1 2">
    <name type="scientific">Candida maltosa (strain Xu316)</name>
    <name type="common">Yeast</name>
    <dbReference type="NCBI Taxonomy" id="1245528"/>
    <lineage>
        <taxon>Eukaryota</taxon>
        <taxon>Fungi</taxon>
        <taxon>Dikarya</taxon>
        <taxon>Ascomycota</taxon>
        <taxon>Saccharomycotina</taxon>
        <taxon>Pichiomycetes</taxon>
        <taxon>Debaryomycetaceae</taxon>
        <taxon>Candida/Lodderomyces clade</taxon>
        <taxon>Candida</taxon>
    </lineage>
</organism>
<feature type="non-terminal residue" evidence="1">
    <location>
        <position position="101"/>
    </location>
</feature>
<feature type="non-terminal residue" evidence="1">
    <location>
        <position position="1"/>
    </location>
</feature>
<name>M3JR89_CANMX</name>
<dbReference type="HOGENOM" id="CLU_2298259_0_0_1"/>
<evidence type="ECO:0000313" key="1">
    <source>
        <dbReference type="EMBL" id="EMG45290.1"/>
    </source>
</evidence>
<dbReference type="Proteomes" id="UP000011777">
    <property type="component" value="Unassembled WGS sequence"/>
</dbReference>